<proteinExistence type="predicted"/>
<reference evidence="3" key="1">
    <citation type="submission" date="2016-09" db="EMBL/GenBank/DDBJ databases">
        <authorList>
            <person name="Lysoe E."/>
        </authorList>
    </citation>
    <scope>NUCLEOTIDE SEQUENCE [LARGE SCALE GENOMIC DNA]</scope>
    <source>
        <strain evidence="3">LJ96T</strain>
    </source>
</reference>
<feature type="transmembrane region" description="Helical" evidence="1">
    <location>
        <begin position="81"/>
        <end position="102"/>
    </location>
</feature>
<dbReference type="Proteomes" id="UP000182987">
    <property type="component" value="Chromosome"/>
</dbReference>
<sequence>MDPVIPSSRALNPAAFAVAPLVAVLFAIATPFVVPDSPVAPDEAVMHLPLTAMFGAAYGYGAMLLVGVPAAIVLRRVARPFGAAYVLAALLTGAVAGLLSGWSGPMVVWGSVAGAATGLAFLGLNIGMAPDADPSGR</sequence>
<dbReference type="AlphaFoldDB" id="A0A1L3EYQ4"/>
<feature type="transmembrane region" description="Helical" evidence="1">
    <location>
        <begin position="54"/>
        <end position="74"/>
    </location>
</feature>
<evidence type="ECO:0000256" key="1">
    <source>
        <dbReference type="SAM" id="Phobius"/>
    </source>
</evidence>
<keyword evidence="1" id="KW-1133">Transmembrane helix</keyword>
<dbReference type="STRING" id="1440763.BJI69_21305"/>
<feature type="transmembrane region" description="Helical" evidence="1">
    <location>
        <begin position="12"/>
        <end position="34"/>
    </location>
</feature>
<keyword evidence="1" id="KW-0812">Transmembrane</keyword>
<name>A0A1L3EYQ4_9GAMM</name>
<organism evidence="2 3">
    <name type="scientific">Luteibacter rhizovicinus DSM 16549</name>
    <dbReference type="NCBI Taxonomy" id="1440763"/>
    <lineage>
        <taxon>Bacteria</taxon>
        <taxon>Pseudomonadati</taxon>
        <taxon>Pseudomonadota</taxon>
        <taxon>Gammaproteobacteria</taxon>
        <taxon>Lysobacterales</taxon>
        <taxon>Rhodanobacteraceae</taxon>
        <taxon>Luteibacter</taxon>
    </lineage>
</organism>
<feature type="transmembrane region" description="Helical" evidence="1">
    <location>
        <begin position="108"/>
        <end position="128"/>
    </location>
</feature>
<gene>
    <name evidence="2" type="ORF">BJI69_21305</name>
</gene>
<dbReference type="KEGG" id="lrz:BJI69_21305"/>
<keyword evidence="3" id="KW-1185">Reference proteome</keyword>
<accession>A0A1L3EYQ4</accession>
<dbReference type="EMBL" id="CP017480">
    <property type="protein sequence ID" value="APG06191.1"/>
    <property type="molecule type" value="Genomic_DNA"/>
</dbReference>
<evidence type="ECO:0000313" key="3">
    <source>
        <dbReference type="Proteomes" id="UP000182987"/>
    </source>
</evidence>
<evidence type="ECO:0000313" key="2">
    <source>
        <dbReference type="EMBL" id="APG06191.1"/>
    </source>
</evidence>
<protein>
    <submittedName>
        <fullName evidence="2">Uncharacterized protein</fullName>
    </submittedName>
</protein>
<keyword evidence="1" id="KW-0472">Membrane</keyword>